<feature type="compositionally biased region" description="Polar residues" evidence="1">
    <location>
        <begin position="334"/>
        <end position="357"/>
    </location>
</feature>
<dbReference type="KEGG" id="pco:PHACADRAFT_198921"/>
<dbReference type="Proteomes" id="UP000008370">
    <property type="component" value="Unassembled WGS sequence"/>
</dbReference>
<dbReference type="AlphaFoldDB" id="K5WR91"/>
<dbReference type="HOGENOM" id="CLU_024266_1_0_1"/>
<gene>
    <name evidence="2" type="ORF">PHACADRAFT_198921</name>
</gene>
<evidence type="ECO:0000313" key="2">
    <source>
        <dbReference type="EMBL" id="EKM52872.1"/>
    </source>
</evidence>
<protein>
    <submittedName>
        <fullName evidence="2">Uncharacterized protein</fullName>
    </submittedName>
</protein>
<proteinExistence type="predicted"/>
<sequence length="378" mass="41642">MAGRWAPFQSIPSVAPPSGYVRLSDLTLNGILFITTTELARLIDNFPTLERCTCHHLTFLDPSPVVQSRRIHRRASLALRRCMISRCKDMTVSTQAALAADVLAVARRIGVDNRTWDATLQALLALVPYAFERANVWLEHQNGSALADTATIYCSSPGQGQSEGDDVRIDVRVRRPSTGQDAGSLLAHVEEIALNLSFADVETVDTLPWDALQAIVDSPHMRRLLITCYTLPSLMQARKTSKRILCSVLRRTQLAWALESGKLQFQTFKPNPFTSEDILSIPTGHTIDGTTIALDITEQAEWLLHSDNPYDPRNSRKEYLRQLVAARAGRESTDTVPETAPSTADGPQNTAGEQSSEAMEVVMPDYEHGEGTGDEGCD</sequence>
<dbReference type="GeneID" id="18911376"/>
<feature type="region of interest" description="Disordered" evidence="1">
    <location>
        <begin position="326"/>
        <end position="378"/>
    </location>
</feature>
<reference evidence="2 3" key="1">
    <citation type="journal article" date="2012" name="BMC Genomics">
        <title>Comparative genomics of the white-rot fungi, Phanerochaete carnosa and P. chrysosporium, to elucidate the genetic basis of the distinct wood types they colonize.</title>
        <authorList>
            <person name="Suzuki H."/>
            <person name="MacDonald J."/>
            <person name="Syed K."/>
            <person name="Salamov A."/>
            <person name="Hori C."/>
            <person name="Aerts A."/>
            <person name="Henrissat B."/>
            <person name="Wiebenga A."/>
            <person name="vanKuyk P.A."/>
            <person name="Barry K."/>
            <person name="Lindquist E."/>
            <person name="LaButti K."/>
            <person name="Lapidus A."/>
            <person name="Lucas S."/>
            <person name="Coutinho P."/>
            <person name="Gong Y."/>
            <person name="Samejima M."/>
            <person name="Mahadevan R."/>
            <person name="Abou-Zaid M."/>
            <person name="de Vries R.P."/>
            <person name="Igarashi K."/>
            <person name="Yadav J.S."/>
            <person name="Grigoriev I.V."/>
            <person name="Master E.R."/>
        </authorList>
    </citation>
    <scope>NUCLEOTIDE SEQUENCE [LARGE SCALE GENOMIC DNA]</scope>
    <source>
        <strain evidence="2 3">HHB-10118-sp</strain>
    </source>
</reference>
<evidence type="ECO:0000313" key="3">
    <source>
        <dbReference type="Proteomes" id="UP000008370"/>
    </source>
</evidence>
<name>K5WR91_PHACS</name>
<dbReference type="RefSeq" id="XP_007399201.1">
    <property type="nucleotide sequence ID" value="XM_007399139.1"/>
</dbReference>
<keyword evidence="3" id="KW-1185">Reference proteome</keyword>
<accession>K5WR91</accession>
<dbReference type="EMBL" id="JH930475">
    <property type="protein sequence ID" value="EKM52872.1"/>
    <property type="molecule type" value="Genomic_DNA"/>
</dbReference>
<organism evidence="2 3">
    <name type="scientific">Phanerochaete carnosa (strain HHB-10118-sp)</name>
    <name type="common">White-rot fungus</name>
    <name type="synonym">Peniophora carnosa</name>
    <dbReference type="NCBI Taxonomy" id="650164"/>
    <lineage>
        <taxon>Eukaryota</taxon>
        <taxon>Fungi</taxon>
        <taxon>Dikarya</taxon>
        <taxon>Basidiomycota</taxon>
        <taxon>Agaricomycotina</taxon>
        <taxon>Agaricomycetes</taxon>
        <taxon>Polyporales</taxon>
        <taxon>Phanerochaetaceae</taxon>
        <taxon>Phanerochaete</taxon>
    </lineage>
</organism>
<evidence type="ECO:0000256" key="1">
    <source>
        <dbReference type="SAM" id="MobiDB-lite"/>
    </source>
</evidence>
<dbReference type="InParanoid" id="K5WR91"/>